<evidence type="ECO:0000313" key="2">
    <source>
        <dbReference type="Proteomes" id="UP000831701"/>
    </source>
</evidence>
<keyword evidence="2" id="KW-1185">Reference proteome</keyword>
<organism evidence="1 2">
    <name type="scientific">Scortum barcoo</name>
    <name type="common">barcoo grunter</name>
    <dbReference type="NCBI Taxonomy" id="214431"/>
    <lineage>
        <taxon>Eukaryota</taxon>
        <taxon>Metazoa</taxon>
        <taxon>Chordata</taxon>
        <taxon>Craniata</taxon>
        <taxon>Vertebrata</taxon>
        <taxon>Euteleostomi</taxon>
        <taxon>Actinopterygii</taxon>
        <taxon>Neopterygii</taxon>
        <taxon>Teleostei</taxon>
        <taxon>Neoteleostei</taxon>
        <taxon>Acanthomorphata</taxon>
        <taxon>Eupercaria</taxon>
        <taxon>Centrarchiformes</taxon>
        <taxon>Terapontoidei</taxon>
        <taxon>Terapontidae</taxon>
        <taxon>Scortum</taxon>
    </lineage>
</organism>
<reference evidence="1" key="1">
    <citation type="submission" date="2022-04" db="EMBL/GenBank/DDBJ databases">
        <title>Jade perch genome.</title>
        <authorList>
            <person name="Chao B."/>
        </authorList>
    </citation>
    <scope>NUCLEOTIDE SEQUENCE</scope>
    <source>
        <strain evidence="1">CB-2022</strain>
    </source>
</reference>
<name>A0ACB8V941_9TELE</name>
<comment type="caution">
    <text evidence="1">The sequence shown here is derived from an EMBL/GenBank/DDBJ whole genome shotgun (WGS) entry which is preliminary data.</text>
</comment>
<dbReference type="Proteomes" id="UP000831701">
    <property type="component" value="Chromosome 24"/>
</dbReference>
<protein>
    <submittedName>
        <fullName evidence="1">Uncharacterized protein</fullName>
    </submittedName>
</protein>
<gene>
    <name evidence="1" type="ORF">L3Q82_020883</name>
</gene>
<proteinExistence type="predicted"/>
<sequence>MTTGPVALTSVVMKSFERLVLAHLKDITGPLLDPLQFGQSGKQEATGEVWEHHIQRAISTGAPKGCVLSPLLFSLYTNDCTSGDPNVKLLKKSCRRRHNCHRPHPGQPASGAADPDLHRHHSVCPLHIHQCVISHQTGQEQTTAEKIIGASLPSIQDLYVSRVRKRAGNITADPSHPGHNLFHLLPSSRRYRALSGCCLRPSAPPVQLAKRSQTLLQKNVLEREGC</sequence>
<dbReference type="EMBL" id="CM041554">
    <property type="protein sequence ID" value="KAI3352068.1"/>
    <property type="molecule type" value="Genomic_DNA"/>
</dbReference>
<evidence type="ECO:0000313" key="1">
    <source>
        <dbReference type="EMBL" id="KAI3352068.1"/>
    </source>
</evidence>
<accession>A0ACB8V941</accession>